<dbReference type="InterPro" id="IPR042885">
    <property type="entry name" value="HIPP47/16"/>
</dbReference>
<sequence length="117" mass="12541">MQKKIVIHVPMHNEKARSKAMTIAVAVPGVAAVSIGENDQLVVIGEGVDFVCLAKSLRKKFCFADIVSVEDVKPPDSSGPSSPNSSPPQPTPAQYCPPVYYETRVVYDASPPNCTIL</sequence>
<dbReference type="PANTHER" id="PTHR46932">
    <property type="entry name" value="HEAVY METAL-ASSOCIATED ISOPRENYLATED PLANT PROTEIN 47"/>
    <property type="match status" value="1"/>
</dbReference>
<accession>A0ABD1HI47</accession>
<proteinExistence type="predicted"/>
<gene>
    <name evidence="2" type="ORF">AAHA92_11782</name>
</gene>
<dbReference type="Gene3D" id="3.30.70.100">
    <property type="match status" value="1"/>
</dbReference>
<comment type="caution">
    <text evidence="2">The sequence shown here is derived from an EMBL/GenBank/DDBJ whole genome shotgun (WGS) entry which is preliminary data.</text>
</comment>
<keyword evidence="3" id="KW-1185">Reference proteome</keyword>
<organism evidence="2 3">
    <name type="scientific">Salvia divinorum</name>
    <name type="common">Maria pastora</name>
    <name type="synonym">Diviner's sage</name>
    <dbReference type="NCBI Taxonomy" id="28513"/>
    <lineage>
        <taxon>Eukaryota</taxon>
        <taxon>Viridiplantae</taxon>
        <taxon>Streptophyta</taxon>
        <taxon>Embryophyta</taxon>
        <taxon>Tracheophyta</taxon>
        <taxon>Spermatophyta</taxon>
        <taxon>Magnoliopsida</taxon>
        <taxon>eudicotyledons</taxon>
        <taxon>Gunneridae</taxon>
        <taxon>Pentapetalae</taxon>
        <taxon>asterids</taxon>
        <taxon>lamiids</taxon>
        <taxon>Lamiales</taxon>
        <taxon>Lamiaceae</taxon>
        <taxon>Nepetoideae</taxon>
        <taxon>Mentheae</taxon>
        <taxon>Salviinae</taxon>
        <taxon>Salvia</taxon>
        <taxon>Salvia subgen. Calosphace</taxon>
    </lineage>
</organism>
<feature type="region of interest" description="Disordered" evidence="1">
    <location>
        <begin position="71"/>
        <end position="95"/>
    </location>
</feature>
<dbReference type="EMBL" id="JBEAFC010000005">
    <property type="protein sequence ID" value="KAL1556123.1"/>
    <property type="molecule type" value="Genomic_DNA"/>
</dbReference>
<dbReference type="Proteomes" id="UP001567538">
    <property type="component" value="Unassembled WGS sequence"/>
</dbReference>
<reference evidence="2 3" key="1">
    <citation type="submission" date="2024-06" db="EMBL/GenBank/DDBJ databases">
        <title>A chromosome level genome sequence of Diviner's sage (Salvia divinorum).</title>
        <authorList>
            <person name="Ford S.A."/>
            <person name="Ro D.-K."/>
            <person name="Ness R.W."/>
            <person name="Phillips M.A."/>
        </authorList>
    </citation>
    <scope>NUCLEOTIDE SEQUENCE [LARGE SCALE GENOMIC DNA]</scope>
    <source>
        <strain evidence="2">SAF-2024a</strain>
        <tissue evidence="2">Leaf</tissue>
    </source>
</reference>
<protein>
    <submittedName>
        <fullName evidence="2">Heavy metal-associated isoprenylated plant protein 47-like</fullName>
    </submittedName>
</protein>
<dbReference type="PANTHER" id="PTHR46932:SF12">
    <property type="entry name" value="HEAVY METAL-ASSOCIATED ISOPRENYLATED PLANT PROTEIN 47"/>
    <property type="match status" value="1"/>
</dbReference>
<name>A0ABD1HI47_SALDI</name>
<feature type="compositionally biased region" description="Low complexity" evidence="1">
    <location>
        <begin position="75"/>
        <end position="84"/>
    </location>
</feature>
<evidence type="ECO:0000313" key="3">
    <source>
        <dbReference type="Proteomes" id="UP001567538"/>
    </source>
</evidence>
<evidence type="ECO:0000313" key="2">
    <source>
        <dbReference type="EMBL" id="KAL1556123.1"/>
    </source>
</evidence>
<dbReference type="AlphaFoldDB" id="A0ABD1HI47"/>
<evidence type="ECO:0000256" key="1">
    <source>
        <dbReference type="SAM" id="MobiDB-lite"/>
    </source>
</evidence>